<accession>X1VDP6</accession>
<dbReference type="EMBL" id="BARW01026173">
    <property type="protein sequence ID" value="GAJ15687.1"/>
    <property type="molecule type" value="Genomic_DNA"/>
</dbReference>
<dbReference type="GO" id="GO:0004048">
    <property type="term" value="F:anthranilate phosphoribosyltransferase activity"/>
    <property type="evidence" value="ECO:0007669"/>
    <property type="project" value="InterPro"/>
</dbReference>
<organism evidence="4">
    <name type="scientific">marine sediment metagenome</name>
    <dbReference type="NCBI Taxonomy" id="412755"/>
    <lineage>
        <taxon>unclassified sequences</taxon>
        <taxon>metagenomes</taxon>
        <taxon>ecological metagenomes</taxon>
    </lineage>
</organism>
<reference evidence="4" key="1">
    <citation type="journal article" date="2014" name="Front. Microbiol.">
        <title>High frequency of phylogenetically diverse reductive dehalogenase-homologous genes in deep subseafloor sedimentary metagenomes.</title>
        <authorList>
            <person name="Kawai M."/>
            <person name="Futagami T."/>
            <person name="Toyoda A."/>
            <person name="Takaki Y."/>
            <person name="Nishi S."/>
            <person name="Hori S."/>
            <person name="Arai W."/>
            <person name="Tsubouchi T."/>
            <person name="Morono Y."/>
            <person name="Uchiyama I."/>
            <person name="Ito T."/>
            <person name="Fujiyama A."/>
            <person name="Inagaki F."/>
            <person name="Takami H."/>
        </authorList>
    </citation>
    <scope>NUCLEOTIDE SEQUENCE</scope>
    <source>
        <strain evidence="4">Expedition CK06-06</strain>
    </source>
</reference>
<evidence type="ECO:0000259" key="3">
    <source>
        <dbReference type="Pfam" id="PF00591"/>
    </source>
</evidence>
<comment type="caution">
    <text evidence="4">The sequence shown here is derived from an EMBL/GenBank/DDBJ whole genome shotgun (WGS) entry which is preliminary data.</text>
</comment>
<dbReference type="PANTHER" id="PTHR43285">
    <property type="entry name" value="ANTHRANILATE PHOSPHORIBOSYLTRANSFERASE"/>
    <property type="match status" value="1"/>
</dbReference>
<keyword evidence="2" id="KW-0808">Transferase</keyword>
<dbReference type="PANTHER" id="PTHR43285:SF2">
    <property type="entry name" value="ANTHRANILATE PHOSPHORIBOSYLTRANSFERASE"/>
    <property type="match status" value="1"/>
</dbReference>
<dbReference type="InterPro" id="IPR000312">
    <property type="entry name" value="Glycosyl_Trfase_fam3"/>
</dbReference>
<dbReference type="Gene3D" id="3.40.1030.10">
    <property type="entry name" value="Nucleoside phosphorylase/phosphoribosyltransferase catalytic domain"/>
    <property type="match status" value="1"/>
</dbReference>
<dbReference type="GO" id="GO:0005829">
    <property type="term" value="C:cytosol"/>
    <property type="evidence" value="ECO:0007669"/>
    <property type="project" value="TreeGrafter"/>
</dbReference>
<dbReference type="AlphaFoldDB" id="X1VDP6"/>
<evidence type="ECO:0000313" key="4">
    <source>
        <dbReference type="EMBL" id="GAJ15687.1"/>
    </source>
</evidence>
<evidence type="ECO:0000256" key="2">
    <source>
        <dbReference type="ARBA" id="ARBA00022679"/>
    </source>
</evidence>
<gene>
    <name evidence="4" type="ORF">S12H4_42727</name>
</gene>
<evidence type="ECO:0000256" key="1">
    <source>
        <dbReference type="ARBA" id="ARBA00022676"/>
    </source>
</evidence>
<protein>
    <recommendedName>
        <fullName evidence="3">Glycosyl transferase family 3 domain-containing protein</fullName>
    </recommendedName>
</protein>
<feature type="domain" description="Glycosyl transferase family 3" evidence="3">
    <location>
        <begin position="1"/>
        <end position="76"/>
    </location>
</feature>
<dbReference type="InterPro" id="IPR035902">
    <property type="entry name" value="Nuc_phospho_transferase"/>
</dbReference>
<dbReference type="SUPFAM" id="SSF52418">
    <property type="entry name" value="Nucleoside phosphorylase/phosphoribosyltransferase catalytic domain"/>
    <property type="match status" value="1"/>
</dbReference>
<name>X1VDP6_9ZZZZ</name>
<proteinExistence type="predicted"/>
<feature type="non-terminal residue" evidence="4">
    <location>
        <position position="1"/>
    </location>
</feature>
<dbReference type="Pfam" id="PF00591">
    <property type="entry name" value="Glycos_transf_3"/>
    <property type="match status" value="1"/>
</dbReference>
<dbReference type="InterPro" id="IPR005940">
    <property type="entry name" value="Anthranilate_Pribosyl_Tfrase"/>
</dbReference>
<sequence length="90" mass="9218">QPEDFGLPRASLDSLKGGTVDKNAALLRSILAGALGPQRDVMLMNAAAVLLAGDMVETLQQGAALASEVIDGGNALAKLEQLVELSQSMA</sequence>
<dbReference type="GO" id="GO:0000162">
    <property type="term" value="P:L-tryptophan biosynthetic process"/>
    <property type="evidence" value="ECO:0007669"/>
    <property type="project" value="InterPro"/>
</dbReference>
<keyword evidence="1" id="KW-0328">Glycosyltransferase</keyword>